<evidence type="ECO:0000256" key="2">
    <source>
        <dbReference type="ARBA" id="ARBA00018874"/>
    </source>
</evidence>
<comment type="similarity">
    <text evidence="1">Belongs to the ATG101 family.</text>
</comment>
<dbReference type="GO" id="GO:0000045">
    <property type="term" value="P:autophagosome assembly"/>
    <property type="evidence" value="ECO:0007669"/>
    <property type="project" value="TreeGrafter"/>
</dbReference>
<dbReference type="GO" id="GO:0019901">
    <property type="term" value="F:protein kinase binding"/>
    <property type="evidence" value="ECO:0007669"/>
    <property type="project" value="TreeGrafter"/>
</dbReference>
<evidence type="ECO:0000313" key="4">
    <source>
        <dbReference type="EMBL" id="NDV37098.1"/>
    </source>
</evidence>
<dbReference type="InterPro" id="IPR012445">
    <property type="entry name" value="ATG101"/>
</dbReference>
<evidence type="ECO:0000256" key="1">
    <source>
        <dbReference type="ARBA" id="ARBA00007130"/>
    </source>
</evidence>
<accession>A0A6B2LK71</accession>
<sequence>MNCKIFDKFDMIKIEEQHLSDTLRSIIHTVAFQRALGLTEPEDVFIEILDLNYVKCKSKTLDASIETDIEKLISSWKKDKKKILKFIINFKEYVARPGVFLKNTIEVSSSPWEQWAFSIEIGASDALSNDIVGKSLQSLLQTVVETALSNLNHLPALFSKKEIPPDDPRPWPMEVGSPSTPSSEGRYFGFVDNFFKIL</sequence>
<proteinExistence type="inferred from homology"/>
<organism evidence="4">
    <name type="scientific">Arcella intermedia</name>
    <dbReference type="NCBI Taxonomy" id="1963864"/>
    <lineage>
        <taxon>Eukaryota</taxon>
        <taxon>Amoebozoa</taxon>
        <taxon>Tubulinea</taxon>
        <taxon>Elardia</taxon>
        <taxon>Arcellinida</taxon>
        <taxon>Sphaerothecina</taxon>
        <taxon>Arcellidae</taxon>
        <taxon>Arcella</taxon>
    </lineage>
</organism>
<dbReference type="PANTHER" id="PTHR13292:SF0">
    <property type="entry name" value="AUTOPHAGY-RELATED PROTEIN 101"/>
    <property type="match status" value="1"/>
</dbReference>
<dbReference type="Pfam" id="PF07855">
    <property type="entry name" value="ATG101"/>
    <property type="match status" value="1"/>
</dbReference>
<keyword evidence="3" id="KW-0072">Autophagy</keyword>
<evidence type="ECO:0000256" key="3">
    <source>
        <dbReference type="ARBA" id="ARBA00023006"/>
    </source>
</evidence>
<protein>
    <recommendedName>
        <fullName evidence="2">Autophagy-related protein 101</fullName>
    </recommendedName>
</protein>
<dbReference type="GO" id="GO:0000407">
    <property type="term" value="C:phagophore assembly site"/>
    <property type="evidence" value="ECO:0007669"/>
    <property type="project" value="TreeGrafter"/>
</dbReference>
<dbReference type="EMBL" id="GIBP01008129">
    <property type="protein sequence ID" value="NDV37098.1"/>
    <property type="molecule type" value="Transcribed_RNA"/>
</dbReference>
<name>A0A6B2LK71_9EUKA</name>
<dbReference type="PANTHER" id="PTHR13292">
    <property type="entry name" value="AUTOPHAGY-RELATED PROTEIN 101"/>
    <property type="match status" value="1"/>
</dbReference>
<dbReference type="AlphaFoldDB" id="A0A6B2LK71"/>
<dbReference type="GO" id="GO:1990316">
    <property type="term" value="C:Atg1/ULK1 kinase complex"/>
    <property type="evidence" value="ECO:0007669"/>
    <property type="project" value="TreeGrafter"/>
</dbReference>
<reference evidence="4" key="1">
    <citation type="journal article" date="2020" name="J. Eukaryot. Microbiol.">
        <title>De novo Sequencing, Assembly and Annotation of the Transcriptome for the Free-Living Testate Amoeba Arcella intermedia.</title>
        <authorList>
            <person name="Ribeiro G.M."/>
            <person name="Porfirio-Sousa A.L."/>
            <person name="Maurer-Alcala X.X."/>
            <person name="Katz L.A."/>
            <person name="Lahr D.J.G."/>
        </authorList>
    </citation>
    <scope>NUCLEOTIDE SEQUENCE</scope>
</reference>